<dbReference type="EMBL" id="JAYMYQ010000005">
    <property type="protein sequence ID" value="KAK7331175.1"/>
    <property type="molecule type" value="Genomic_DNA"/>
</dbReference>
<organism evidence="1 2">
    <name type="scientific">Canavalia gladiata</name>
    <name type="common">Sword bean</name>
    <name type="synonym">Dolichos gladiatus</name>
    <dbReference type="NCBI Taxonomy" id="3824"/>
    <lineage>
        <taxon>Eukaryota</taxon>
        <taxon>Viridiplantae</taxon>
        <taxon>Streptophyta</taxon>
        <taxon>Embryophyta</taxon>
        <taxon>Tracheophyta</taxon>
        <taxon>Spermatophyta</taxon>
        <taxon>Magnoliopsida</taxon>
        <taxon>eudicotyledons</taxon>
        <taxon>Gunneridae</taxon>
        <taxon>Pentapetalae</taxon>
        <taxon>rosids</taxon>
        <taxon>fabids</taxon>
        <taxon>Fabales</taxon>
        <taxon>Fabaceae</taxon>
        <taxon>Papilionoideae</taxon>
        <taxon>50 kb inversion clade</taxon>
        <taxon>NPAAA clade</taxon>
        <taxon>indigoferoid/millettioid clade</taxon>
        <taxon>Phaseoleae</taxon>
        <taxon>Canavalia</taxon>
    </lineage>
</organism>
<proteinExistence type="predicted"/>
<name>A0AAN9QAV6_CANGL</name>
<evidence type="ECO:0000313" key="2">
    <source>
        <dbReference type="Proteomes" id="UP001367508"/>
    </source>
</evidence>
<protein>
    <submittedName>
        <fullName evidence="1">Uncharacterized protein</fullName>
    </submittedName>
</protein>
<dbReference type="AlphaFoldDB" id="A0AAN9QAV6"/>
<evidence type="ECO:0000313" key="1">
    <source>
        <dbReference type="EMBL" id="KAK7331175.1"/>
    </source>
</evidence>
<keyword evidence="2" id="KW-1185">Reference proteome</keyword>
<dbReference type="Proteomes" id="UP001367508">
    <property type="component" value="Unassembled WGS sequence"/>
</dbReference>
<sequence length="111" mass="12515">MNLSCTGEDSRSIWQNIRMQIMNNIIDDDLEDVVIRGSSNLGVYSTKMPMLICRAYHQTIGIGSYQKPERLVTLIPPMGDVVKLNEQQLHILNFEAEILNSAHKLGDVFPA</sequence>
<accession>A0AAN9QAV6</accession>
<comment type="caution">
    <text evidence="1">The sequence shown here is derived from an EMBL/GenBank/DDBJ whole genome shotgun (WGS) entry which is preliminary data.</text>
</comment>
<gene>
    <name evidence="1" type="ORF">VNO77_25393</name>
</gene>
<reference evidence="1 2" key="1">
    <citation type="submission" date="2024-01" db="EMBL/GenBank/DDBJ databases">
        <title>The genomes of 5 underutilized Papilionoideae crops provide insights into root nodulation and disease resistanc.</title>
        <authorList>
            <person name="Jiang F."/>
        </authorList>
    </citation>
    <scope>NUCLEOTIDE SEQUENCE [LARGE SCALE GENOMIC DNA]</scope>
    <source>
        <strain evidence="1">LVBAO_FW01</strain>
        <tissue evidence="1">Leaves</tissue>
    </source>
</reference>